<reference evidence="1 2" key="1">
    <citation type="submission" date="2015-01" db="EMBL/GenBank/DDBJ databases">
        <title>Evolution of Trichinella species and genotypes.</title>
        <authorList>
            <person name="Korhonen P.K."/>
            <person name="Edoardo P."/>
            <person name="Giuseppe L.R."/>
            <person name="Gasser R.B."/>
        </authorList>
    </citation>
    <scope>NUCLEOTIDE SEQUENCE [LARGE SCALE GENOMIC DNA]</scope>
    <source>
        <strain evidence="1">ISS588</strain>
    </source>
</reference>
<sequence length="78" mass="9058">MQQKMFIRNCTVKLYVKVLDVLKIESVCSLSANLQMTMRYMKIDVQQCDWQFVQLNRLPAQRLVGCLVGRCDDNSSVI</sequence>
<evidence type="ECO:0000313" key="2">
    <source>
        <dbReference type="Proteomes" id="UP000054805"/>
    </source>
</evidence>
<name>A0A0V1IIC3_TRIPS</name>
<protein>
    <submittedName>
        <fullName evidence="1">Uncharacterized protein</fullName>
    </submittedName>
</protein>
<dbReference type="Proteomes" id="UP000054805">
    <property type="component" value="Unassembled WGS sequence"/>
</dbReference>
<organism evidence="1 2">
    <name type="scientific">Trichinella pseudospiralis</name>
    <name type="common">Parasitic roundworm</name>
    <dbReference type="NCBI Taxonomy" id="6337"/>
    <lineage>
        <taxon>Eukaryota</taxon>
        <taxon>Metazoa</taxon>
        <taxon>Ecdysozoa</taxon>
        <taxon>Nematoda</taxon>
        <taxon>Enoplea</taxon>
        <taxon>Dorylaimia</taxon>
        <taxon>Trichinellida</taxon>
        <taxon>Trichinellidae</taxon>
        <taxon>Trichinella</taxon>
    </lineage>
</organism>
<keyword evidence="2" id="KW-1185">Reference proteome</keyword>
<comment type="caution">
    <text evidence="1">The sequence shown here is derived from an EMBL/GenBank/DDBJ whole genome shotgun (WGS) entry which is preliminary data.</text>
</comment>
<accession>A0A0V1IIC3</accession>
<proteinExistence type="predicted"/>
<evidence type="ECO:0000313" key="1">
    <source>
        <dbReference type="EMBL" id="KRZ22493.1"/>
    </source>
</evidence>
<dbReference type="EMBL" id="JYDS01000171">
    <property type="protein sequence ID" value="KRZ22493.1"/>
    <property type="molecule type" value="Genomic_DNA"/>
</dbReference>
<gene>
    <name evidence="1" type="ORF">T4B_8197</name>
</gene>
<dbReference type="AlphaFoldDB" id="A0A0V1IIC3"/>